<dbReference type="Proteomes" id="UP001154282">
    <property type="component" value="Unassembled WGS sequence"/>
</dbReference>
<protein>
    <recommendedName>
        <fullName evidence="1">Xylanase inhibitor C-terminal domain-containing protein</fullName>
    </recommendedName>
</protein>
<dbReference type="InterPro" id="IPR032799">
    <property type="entry name" value="TAXi_C"/>
</dbReference>
<name>A0AAV0QJ17_9ROSI</name>
<gene>
    <name evidence="2" type="ORF">LITE_LOCUS43323</name>
</gene>
<comment type="caution">
    <text evidence="2">The sequence shown here is derived from an EMBL/GenBank/DDBJ whole genome shotgun (WGS) entry which is preliminary data.</text>
</comment>
<organism evidence="2 3">
    <name type="scientific">Linum tenue</name>
    <dbReference type="NCBI Taxonomy" id="586396"/>
    <lineage>
        <taxon>Eukaryota</taxon>
        <taxon>Viridiplantae</taxon>
        <taxon>Streptophyta</taxon>
        <taxon>Embryophyta</taxon>
        <taxon>Tracheophyta</taxon>
        <taxon>Spermatophyta</taxon>
        <taxon>Magnoliopsida</taxon>
        <taxon>eudicotyledons</taxon>
        <taxon>Gunneridae</taxon>
        <taxon>Pentapetalae</taxon>
        <taxon>rosids</taxon>
        <taxon>fabids</taxon>
        <taxon>Malpighiales</taxon>
        <taxon>Linaceae</taxon>
        <taxon>Linum</taxon>
    </lineage>
</organism>
<reference evidence="2" key="1">
    <citation type="submission" date="2022-08" db="EMBL/GenBank/DDBJ databases">
        <authorList>
            <person name="Gutierrez-Valencia J."/>
        </authorList>
    </citation>
    <scope>NUCLEOTIDE SEQUENCE</scope>
</reference>
<keyword evidence="3" id="KW-1185">Reference proteome</keyword>
<evidence type="ECO:0000259" key="1">
    <source>
        <dbReference type="Pfam" id="PF14541"/>
    </source>
</evidence>
<dbReference type="Pfam" id="PF14541">
    <property type="entry name" value="TAXi_C"/>
    <property type="match status" value="1"/>
</dbReference>
<sequence>MLEFHRSGIGETRVSTTDPYIVLESSIYRFLVRAFEIEVMKTPRMKKAAAAALLKNCYEKGDLPMSLSGLSVPEIALVFENADVKWDIYGVN</sequence>
<evidence type="ECO:0000313" key="2">
    <source>
        <dbReference type="EMBL" id="CAI0544851.1"/>
    </source>
</evidence>
<dbReference type="AlphaFoldDB" id="A0AAV0QJ17"/>
<evidence type="ECO:0000313" key="3">
    <source>
        <dbReference type="Proteomes" id="UP001154282"/>
    </source>
</evidence>
<dbReference type="EMBL" id="CAMGYJ010000009">
    <property type="protein sequence ID" value="CAI0544851.1"/>
    <property type="molecule type" value="Genomic_DNA"/>
</dbReference>
<dbReference type="InterPro" id="IPR021109">
    <property type="entry name" value="Peptidase_aspartic_dom_sf"/>
</dbReference>
<dbReference type="SUPFAM" id="SSF50630">
    <property type="entry name" value="Acid proteases"/>
    <property type="match status" value="1"/>
</dbReference>
<dbReference type="Gene3D" id="2.40.70.10">
    <property type="entry name" value="Acid Proteases"/>
    <property type="match status" value="1"/>
</dbReference>
<proteinExistence type="predicted"/>
<feature type="domain" description="Xylanase inhibitor C-terminal" evidence="1">
    <location>
        <begin position="2"/>
        <end position="92"/>
    </location>
</feature>
<accession>A0AAV0QJ17</accession>